<dbReference type="RefSeq" id="WP_236117969.1">
    <property type="nucleotide sequence ID" value="NZ_JAKGSI010000001.1"/>
</dbReference>
<protein>
    <submittedName>
        <fullName evidence="2">Uncharacterized protein</fullName>
    </submittedName>
</protein>
<keyword evidence="3" id="KW-1185">Reference proteome</keyword>
<reference evidence="2" key="1">
    <citation type="submission" date="2022-01" db="EMBL/GenBank/DDBJ databases">
        <title>Corynebacterium sp. nov isolated from isolated from the feces of the greater white-fronted geese (Anser albifrons) at Poyang Lake, PR China.</title>
        <authorList>
            <person name="Liu Q."/>
        </authorList>
    </citation>
    <scope>NUCLEOTIDE SEQUENCE</scope>
    <source>
        <strain evidence="2">JCM 32435</strain>
    </source>
</reference>
<keyword evidence="1" id="KW-0472">Membrane</keyword>
<feature type="transmembrane region" description="Helical" evidence="1">
    <location>
        <begin position="155"/>
        <end position="175"/>
    </location>
</feature>
<dbReference type="AlphaFoldDB" id="A0A9X1TZX6"/>
<proteinExistence type="predicted"/>
<name>A0A9X1TZX6_9CORY</name>
<dbReference type="Proteomes" id="UP001139336">
    <property type="component" value="Unassembled WGS sequence"/>
</dbReference>
<gene>
    <name evidence="2" type="ORF">L1O03_03265</name>
</gene>
<dbReference type="EMBL" id="JAKGSI010000001">
    <property type="protein sequence ID" value="MCF4006199.1"/>
    <property type="molecule type" value="Genomic_DNA"/>
</dbReference>
<keyword evidence="1" id="KW-1133">Transmembrane helix</keyword>
<evidence type="ECO:0000313" key="2">
    <source>
        <dbReference type="EMBL" id="MCF4006199.1"/>
    </source>
</evidence>
<accession>A0A9X1TZX6</accession>
<keyword evidence="1" id="KW-0812">Transmembrane</keyword>
<comment type="caution">
    <text evidence="2">The sequence shown here is derived from an EMBL/GenBank/DDBJ whole genome shotgun (WGS) entry which is preliminary data.</text>
</comment>
<evidence type="ECO:0000313" key="3">
    <source>
        <dbReference type="Proteomes" id="UP001139336"/>
    </source>
</evidence>
<organism evidence="2 3">
    <name type="scientific">Corynebacterium uropygiale</name>
    <dbReference type="NCBI Taxonomy" id="1775911"/>
    <lineage>
        <taxon>Bacteria</taxon>
        <taxon>Bacillati</taxon>
        <taxon>Actinomycetota</taxon>
        <taxon>Actinomycetes</taxon>
        <taxon>Mycobacteriales</taxon>
        <taxon>Corynebacteriaceae</taxon>
        <taxon>Corynebacterium</taxon>
    </lineage>
</organism>
<evidence type="ECO:0000256" key="1">
    <source>
        <dbReference type="SAM" id="Phobius"/>
    </source>
</evidence>
<sequence length="176" mass="19590">MHYTSWTRRTEHGADLLVEDGPDVLAHFSHDGVNGTALVQGETWTSVHDPEKGASLTRPSGETYELIGQLTKDHEFQASLRGTPLRLINEQRNDWIIEDASGTKIAQFSGGNNGVRRAILEFESDHEGDLETDQTIALSWFVRLLLEHRLDKSSWAILGTVLLFAIVGIIAILFIV</sequence>